<reference evidence="1 2" key="1">
    <citation type="journal article" date="2015" name="Genome Announc.">
        <title>Expanding the biotechnology potential of lactobacilli through comparative genomics of 213 strains and associated genera.</title>
        <authorList>
            <person name="Sun Z."/>
            <person name="Harris H.M."/>
            <person name="McCann A."/>
            <person name="Guo C."/>
            <person name="Argimon S."/>
            <person name="Zhang W."/>
            <person name="Yang X."/>
            <person name="Jeffery I.B."/>
            <person name="Cooney J.C."/>
            <person name="Kagawa T.F."/>
            <person name="Liu W."/>
            <person name="Song Y."/>
            <person name="Salvetti E."/>
            <person name="Wrobel A."/>
            <person name="Rasinkangas P."/>
            <person name="Parkhill J."/>
            <person name="Rea M.C."/>
            <person name="O'Sullivan O."/>
            <person name="Ritari J."/>
            <person name="Douillard F.P."/>
            <person name="Paul Ross R."/>
            <person name="Yang R."/>
            <person name="Briner A.E."/>
            <person name="Felis G.E."/>
            <person name="de Vos W.M."/>
            <person name="Barrangou R."/>
            <person name="Klaenhammer T.R."/>
            <person name="Caufield P.W."/>
            <person name="Cui Y."/>
            <person name="Zhang H."/>
            <person name="O'Toole P.W."/>
        </authorList>
    </citation>
    <scope>NUCLEOTIDE SEQUENCE [LARGE SCALE GENOMIC DNA]</scope>
    <source>
        <strain evidence="1 2">DSM 19117</strain>
    </source>
</reference>
<dbReference type="STRING" id="1423773.FD30_GL000309"/>
<gene>
    <name evidence="1" type="ORF">FD30_GL000309</name>
</gene>
<organism evidence="1 2">
    <name type="scientific">Levilactobacillus namurensis DSM 19117</name>
    <dbReference type="NCBI Taxonomy" id="1423773"/>
    <lineage>
        <taxon>Bacteria</taxon>
        <taxon>Bacillati</taxon>
        <taxon>Bacillota</taxon>
        <taxon>Bacilli</taxon>
        <taxon>Lactobacillales</taxon>
        <taxon>Lactobacillaceae</taxon>
        <taxon>Levilactobacillus</taxon>
    </lineage>
</organism>
<dbReference type="Proteomes" id="UP000051162">
    <property type="component" value="Unassembled WGS sequence"/>
</dbReference>
<name>A0A0R1JYW4_9LACO</name>
<keyword evidence="2" id="KW-1185">Reference proteome</keyword>
<dbReference type="EMBL" id="AZDT01000055">
    <property type="protein sequence ID" value="KRK73732.1"/>
    <property type="molecule type" value="Genomic_DNA"/>
</dbReference>
<evidence type="ECO:0000313" key="1">
    <source>
        <dbReference type="EMBL" id="KRK73732.1"/>
    </source>
</evidence>
<evidence type="ECO:0000313" key="2">
    <source>
        <dbReference type="Proteomes" id="UP000051162"/>
    </source>
</evidence>
<dbReference type="PATRIC" id="fig|1423773.3.peg.314"/>
<dbReference type="AlphaFoldDB" id="A0A0R1JYW4"/>
<protein>
    <submittedName>
        <fullName evidence="1">Uncharacterized protein</fullName>
    </submittedName>
</protein>
<accession>A0A0R1JYW4</accession>
<sequence>MLAQKFYKKDDVPGILKITLELDPDYELNFVDNLEDMMLFRAFLQEQEIHKTLDYIRRNYQNKFTQHELDGALIEYYIRELKRHGDALINDVCCATTTAIYKNIKTYIPNGVEYCLRNDETIKTIEVE</sequence>
<proteinExistence type="predicted"/>
<comment type="caution">
    <text evidence="1">The sequence shown here is derived from an EMBL/GenBank/DDBJ whole genome shotgun (WGS) entry which is preliminary data.</text>
</comment>